<evidence type="ECO:0000313" key="3">
    <source>
        <dbReference type="EMBL" id="KAG8510160.1"/>
    </source>
</evidence>
<evidence type="ECO:0000256" key="1">
    <source>
        <dbReference type="SAM" id="MobiDB-lite"/>
    </source>
</evidence>
<gene>
    <name evidence="3" type="ORF">J0S82_006399</name>
</gene>
<reference evidence="3" key="1">
    <citation type="journal article" date="2021" name="Evol. Appl.">
        <title>The genome of the Pyrenean desman and the effects of bottlenecks and inbreeding on the genomic landscape of an endangered species.</title>
        <authorList>
            <person name="Escoda L."/>
            <person name="Castresana J."/>
        </authorList>
    </citation>
    <scope>NUCLEOTIDE SEQUENCE</scope>
    <source>
        <strain evidence="3">IBE-C5619</strain>
    </source>
</reference>
<protein>
    <submittedName>
        <fullName evidence="3">Eukaryotic initiation factor 4A-I</fullName>
    </submittedName>
</protein>
<dbReference type="SUPFAM" id="SSF52540">
    <property type="entry name" value="P-loop containing nucleoside triphosphate hydrolases"/>
    <property type="match status" value="1"/>
</dbReference>
<feature type="domain" description="Helicase C-terminal" evidence="2">
    <location>
        <begin position="164"/>
        <end position="312"/>
    </location>
</feature>
<proteinExistence type="predicted"/>
<accession>A0A8J6A3V5</accession>
<dbReference type="Proteomes" id="UP000700334">
    <property type="component" value="Unassembled WGS sequence"/>
</dbReference>
<dbReference type="OrthoDB" id="9831028at2759"/>
<keyword evidence="4" id="KW-1185">Reference proteome</keyword>
<dbReference type="EMBL" id="JAGFMF010011892">
    <property type="protein sequence ID" value="KAG8510160.1"/>
    <property type="molecule type" value="Genomic_DNA"/>
</dbReference>
<keyword evidence="3" id="KW-0648">Protein biosynthesis</keyword>
<dbReference type="Pfam" id="PF00271">
    <property type="entry name" value="Helicase_C"/>
    <property type="match status" value="1"/>
</dbReference>
<dbReference type="InterPro" id="IPR001650">
    <property type="entry name" value="Helicase_C-like"/>
</dbReference>
<dbReference type="PANTHER" id="PTHR47958">
    <property type="entry name" value="ATP-DEPENDENT RNA HELICASE DBP3"/>
    <property type="match status" value="1"/>
</dbReference>
<evidence type="ECO:0000259" key="2">
    <source>
        <dbReference type="PROSITE" id="PS51194"/>
    </source>
</evidence>
<dbReference type="PROSITE" id="PS51194">
    <property type="entry name" value="HELICASE_CTER"/>
    <property type="match status" value="1"/>
</dbReference>
<dbReference type="AlphaFoldDB" id="A0A8J6A3V5"/>
<dbReference type="GO" id="GO:0003743">
    <property type="term" value="F:translation initiation factor activity"/>
    <property type="evidence" value="ECO:0007669"/>
    <property type="project" value="UniProtKB-KW"/>
</dbReference>
<evidence type="ECO:0000313" key="4">
    <source>
        <dbReference type="Proteomes" id="UP000700334"/>
    </source>
</evidence>
<sequence>MRRGAVPGPWSGVFLRSSAASRPQASGEPLSPLPPPTLLPLRVQVVILSDPGNGPGRCPAASTAACSPAQFGEGSRAGAARTCGRQAVARPAWQGLRYRPRRPCAAVPEASGRSSLPPGADPRTQAAFLPQSLANSGLASSSAPRLPVFLPSCWLQPCLRPSHPTPAELQWGPGGRVSPPPRYSTGAPAPRRAQGRAARWGGFWRSLGLAGQLASVPQSAVMAGASAPVDPLTRTLARARGIDVQQVSLVINYDLPTNRENYIHKIGRGGRFGRKGVAINMVTEEDKRTLRDIETFYNTSTEEMPLNVADLI</sequence>
<name>A0A8J6A3V5_GALPY</name>
<feature type="region of interest" description="Disordered" evidence="1">
    <location>
        <begin position="166"/>
        <end position="192"/>
    </location>
</feature>
<dbReference type="Gene3D" id="3.40.50.300">
    <property type="entry name" value="P-loop containing nucleotide triphosphate hydrolases"/>
    <property type="match status" value="1"/>
</dbReference>
<comment type="caution">
    <text evidence="3">The sequence shown here is derived from an EMBL/GenBank/DDBJ whole genome shotgun (WGS) entry which is preliminary data.</text>
</comment>
<keyword evidence="3" id="KW-0396">Initiation factor</keyword>
<dbReference type="InterPro" id="IPR027417">
    <property type="entry name" value="P-loop_NTPase"/>
</dbReference>
<organism evidence="3 4">
    <name type="scientific">Galemys pyrenaicus</name>
    <name type="common">Iberian desman</name>
    <name type="synonym">Pyrenean desman</name>
    <dbReference type="NCBI Taxonomy" id="202257"/>
    <lineage>
        <taxon>Eukaryota</taxon>
        <taxon>Metazoa</taxon>
        <taxon>Chordata</taxon>
        <taxon>Craniata</taxon>
        <taxon>Vertebrata</taxon>
        <taxon>Euteleostomi</taxon>
        <taxon>Mammalia</taxon>
        <taxon>Eutheria</taxon>
        <taxon>Laurasiatheria</taxon>
        <taxon>Eulipotyphla</taxon>
        <taxon>Talpidae</taxon>
        <taxon>Galemys</taxon>
    </lineage>
</organism>